<accession>A0A0A9EJL2</accession>
<reference evidence="2" key="1">
    <citation type="submission" date="2014-09" db="EMBL/GenBank/DDBJ databases">
        <authorList>
            <person name="Magalhaes I.L.F."/>
            <person name="Oliveira U."/>
            <person name="Santos F.R."/>
            <person name="Vidigal T.H.D.A."/>
            <person name="Brescovit A.D."/>
            <person name="Santos A.J."/>
        </authorList>
    </citation>
    <scope>NUCLEOTIDE SEQUENCE</scope>
    <source>
        <tissue evidence="2">Shoot tissue taken approximately 20 cm above the soil surface</tissue>
    </source>
</reference>
<evidence type="ECO:0000313" key="2">
    <source>
        <dbReference type="EMBL" id="JAD98040.1"/>
    </source>
</evidence>
<sequence length="190" mass="20824">MRRRERRDAEEHERRVPELLEPRFPAGEQRRQLQRDGEEGRRRGEERVHQDSQLGGDVDDAGGEHAGDQGVQAPPRDGAEEALELAVVPAQQLEGLEERGLAGADDVGGRDRREDVEGDGRVGGGDAVDVDDAVIGRAGWWLGDHHGDVVAVAEEEVGELHHGYDVPDAGAGVQDDGLLLHRHGFLLRRR</sequence>
<dbReference type="AlphaFoldDB" id="A0A0A9EJL2"/>
<dbReference type="EMBL" id="GBRH01199855">
    <property type="protein sequence ID" value="JAD98040.1"/>
    <property type="molecule type" value="Transcribed_RNA"/>
</dbReference>
<feature type="compositionally biased region" description="Basic and acidic residues" evidence="1">
    <location>
        <begin position="1"/>
        <end position="21"/>
    </location>
</feature>
<name>A0A0A9EJL2_ARUDO</name>
<evidence type="ECO:0000256" key="1">
    <source>
        <dbReference type="SAM" id="MobiDB-lite"/>
    </source>
</evidence>
<feature type="region of interest" description="Disordered" evidence="1">
    <location>
        <begin position="1"/>
        <end position="127"/>
    </location>
</feature>
<protein>
    <submittedName>
        <fullName evidence="2">Uncharacterized protein</fullName>
    </submittedName>
</protein>
<proteinExistence type="predicted"/>
<organism evidence="2">
    <name type="scientific">Arundo donax</name>
    <name type="common">Giant reed</name>
    <name type="synonym">Donax arundinaceus</name>
    <dbReference type="NCBI Taxonomy" id="35708"/>
    <lineage>
        <taxon>Eukaryota</taxon>
        <taxon>Viridiplantae</taxon>
        <taxon>Streptophyta</taxon>
        <taxon>Embryophyta</taxon>
        <taxon>Tracheophyta</taxon>
        <taxon>Spermatophyta</taxon>
        <taxon>Magnoliopsida</taxon>
        <taxon>Liliopsida</taxon>
        <taxon>Poales</taxon>
        <taxon>Poaceae</taxon>
        <taxon>PACMAD clade</taxon>
        <taxon>Arundinoideae</taxon>
        <taxon>Arundineae</taxon>
        <taxon>Arundo</taxon>
    </lineage>
</organism>
<reference evidence="2" key="2">
    <citation type="journal article" date="2015" name="Data Brief">
        <title>Shoot transcriptome of the giant reed, Arundo donax.</title>
        <authorList>
            <person name="Barrero R.A."/>
            <person name="Guerrero F.D."/>
            <person name="Moolhuijzen P."/>
            <person name="Goolsby J.A."/>
            <person name="Tidwell J."/>
            <person name="Bellgard S.E."/>
            <person name="Bellgard M.I."/>
        </authorList>
    </citation>
    <scope>NUCLEOTIDE SEQUENCE</scope>
    <source>
        <tissue evidence="2">Shoot tissue taken approximately 20 cm above the soil surface</tissue>
    </source>
</reference>
<feature type="compositionally biased region" description="Basic and acidic residues" evidence="1">
    <location>
        <begin position="107"/>
        <end position="120"/>
    </location>
</feature>
<feature type="compositionally biased region" description="Basic and acidic residues" evidence="1">
    <location>
        <begin position="28"/>
        <end position="50"/>
    </location>
</feature>